<dbReference type="PROSITE" id="PS00615">
    <property type="entry name" value="C_TYPE_LECTIN_1"/>
    <property type="match status" value="1"/>
</dbReference>
<evidence type="ECO:0000313" key="4">
    <source>
        <dbReference type="Proteomes" id="UP001497623"/>
    </source>
</evidence>
<feature type="domain" description="C-type lectin" evidence="2">
    <location>
        <begin position="10"/>
        <end position="128"/>
    </location>
</feature>
<reference evidence="3 4" key="1">
    <citation type="submission" date="2024-05" db="EMBL/GenBank/DDBJ databases">
        <authorList>
            <person name="Wallberg A."/>
        </authorList>
    </citation>
    <scope>NUCLEOTIDE SEQUENCE [LARGE SCALE GENOMIC DNA]</scope>
</reference>
<dbReference type="Proteomes" id="UP001497623">
    <property type="component" value="Unassembled WGS sequence"/>
</dbReference>
<evidence type="ECO:0000313" key="3">
    <source>
        <dbReference type="EMBL" id="CAL4223869.1"/>
    </source>
</evidence>
<keyword evidence="4" id="KW-1185">Reference proteome</keyword>
<feature type="non-terminal residue" evidence="3">
    <location>
        <position position="1"/>
    </location>
</feature>
<dbReference type="Pfam" id="PF00059">
    <property type="entry name" value="Lectin_C"/>
    <property type="match status" value="1"/>
</dbReference>
<dbReference type="AlphaFoldDB" id="A0AAV2SM43"/>
<feature type="non-terminal residue" evidence="3">
    <location>
        <position position="136"/>
    </location>
</feature>
<dbReference type="InterPro" id="IPR018378">
    <property type="entry name" value="C-type_lectin_CS"/>
</dbReference>
<sequence>ALGDEWIQAFNGRQFFFSNMSASWFDAQEICKNKSADLAEMPHLSATEMISYIGNIAPSYFPFGQDTWLGGFGWGHWSWISTEPIQSDAWKSGQPNEDMGPNVRLCALFDKSGLWDRTCSNTKVFICERRVDREKG</sequence>
<dbReference type="PANTHER" id="PTHR45784">
    <property type="entry name" value="C-TYPE LECTIN DOMAIN FAMILY 20 MEMBER A-RELATED"/>
    <property type="match status" value="1"/>
</dbReference>
<comment type="caution">
    <text evidence="3">The sequence shown here is derived from an EMBL/GenBank/DDBJ whole genome shotgun (WGS) entry which is preliminary data.</text>
</comment>
<keyword evidence="1" id="KW-1015">Disulfide bond</keyword>
<protein>
    <recommendedName>
        <fullName evidence="2">C-type lectin domain-containing protein</fullName>
    </recommendedName>
</protein>
<dbReference type="Gene3D" id="3.10.100.10">
    <property type="entry name" value="Mannose-Binding Protein A, subunit A"/>
    <property type="match status" value="1"/>
</dbReference>
<dbReference type="InterPro" id="IPR001304">
    <property type="entry name" value="C-type_lectin-like"/>
</dbReference>
<gene>
    <name evidence="3" type="ORF">MNOR_LOCUS39279</name>
</gene>
<dbReference type="PROSITE" id="PS50041">
    <property type="entry name" value="C_TYPE_LECTIN_2"/>
    <property type="match status" value="1"/>
</dbReference>
<evidence type="ECO:0000259" key="2">
    <source>
        <dbReference type="PROSITE" id="PS50041"/>
    </source>
</evidence>
<dbReference type="CDD" id="cd00037">
    <property type="entry name" value="CLECT"/>
    <property type="match status" value="1"/>
</dbReference>
<evidence type="ECO:0000256" key="1">
    <source>
        <dbReference type="ARBA" id="ARBA00023157"/>
    </source>
</evidence>
<proteinExistence type="predicted"/>
<dbReference type="PANTHER" id="PTHR45784:SF3">
    <property type="entry name" value="C-TYPE LECTIN DOMAIN FAMILY 4 MEMBER K-LIKE-RELATED"/>
    <property type="match status" value="1"/>
</dbReference>
<organism evidence="3 4">
    <name type="scientific">Meganyctiphanes norvegica</name>
    <name type="common">Northern krill</name>
    <name type="synonym">Thysanopoda norvegica</name>
    <dbReference type="NCBI Taxonomy" id="48144"/>
    <lineage>
        <taxon>Eukaryota</taxon>
        <taxon>Metazoa</taxon>
        <taxon>Ecdysozoa</taxon>
        <taxon>Arthropoda</taxon>
        <taxon>Crustacea</taxon>
        <taxon>Multicrustacea</taxon>
        <taxon>Malacostraca</taxon>
        <taxon>Eumalacostraca</taxon>
        <taxon>Eucarida</taxon>
        <taxon>Euphausiacea</taxon>
        <taxon>Euphausiidae</taxon>
        <taxon>Meganyctiphanes</taxon>
    </lineage>
</organism>
<dbReference type="EMBL" id="CAXKWB010099829">
    <property type="protein sequence ID" value="CAL4223869.1"/>
    <property type="molecule type" value="Genomic_DNA"/>
</dbReference>
<dbReference type="InterPro" id="IPR016186">
    <property type="entry name" value="C-type_lectin-like/link_sf"/>
</dbReference>
<accession>A0AAV2SM43</accession>
<dbReference type="SUPFAM" id="SSF56436">
    <property type="entry name" value="C-type lectin-like"/>
    <property type="match status" value="1"/>
</dbReference>
<dbReference type="SMART" id="SM00034">
    <property type="entry name" value="CLECT"/>
    <property type="match status" value="1"/>
</dbReference>
<dbReference type="InterPro" id="IPR016187">
    <property type="entry name" value="CTDL_fold"/>
</dbReference>
<name>A0AAV2SM43_MEGNR</name>